<keyword evidence="2 6" id="KW-0812">Transmembrane</keyword>
<feature type="transmembrane region" description="Helical" evidence="6">
    <location>
        <begin position="85"/>
        <end position="105"/>
    </location>
</feature>
<dbReference type="InterPro" id="IPR006480">
    <property type="entry name" value="Phage_holin_4_1"/>
</dbReference>
<gene>
    <name evidence="7" type="ORF">ACFQ4B_12455</name>
</gene>
<evidence type="ECO:0000256" key="4">
    <source>
        <dbReference type="ARBA" id="ARBA00023136"/>
    </source>
</evidence>
<comment type="subcellular location">
    <subcellularLocation>
        <location evidence="1">Membrane</location>
        <topology evidence="1">Multi-pass membrane protein</topology>
    </subcellularLocation>
</comment>
<reference evidence="8" key="1">
    <citation type="journal article" date="2019" name="Int. J. Syst. Evol. Microbiol.">
        <title>The Global Catalogue of Microorganisms (GCM) 10K type strain sequencing project: providing services to taxonomists for standard genome sequencing and annotation.</title>
        <authorList>
            <consortium name="The Broad Institute Genomics Platform"/>
            <consortium name="The Broad Institute Genome Sequencing Center for Infectious Disease"/>
            <person name="Wu L."/>
            <person name="Ma J."/>
        </authorList>
    </citation>
    <scope>NUCLEOTIDE SEQUENCE [LARGE SCALE GENOMIC DNA]</scope>
    <source>
        <strain evidence="8">CCUG 53270</strain>
    </source>
</reference>
<name>A0ABW3UJE8_9BACL</name>
<dbReference type="RefSeq" id="WP_179136297.1">
    <property type="nucleotide sequence ID" value="NZ_BAABJG010000029.1"/>
</dbReference>
<organism evidence="7 8">
    <name type="scientific">Paenibacillus vulneris</name>
    <dbReference type="NCBI Taxonomy" id="1133364"/>
    <lineage>
        <taxon>Bacteria</taxon>
        <taxon>Bacillati</taxon>
        <taxon>Bacillota</taxon>
        <taxon>Bacilli</taxon>
        <taxon>Bacillales</taxon>
        <taxon>Paenibacillaceae</taxon>
        <taxon>Paenibacillus</taxon>
    </lineage>
</organism>
<dbReference type="Proteomes" id="UP001597180">
    <property type="component" value="Unassembled WGS sequence"/>
</dbReference>
<evidence type="ECO:0000256" key="1">
    <source>
        <dbReference type="ARBA" id="ARBA00004141"/>
    </source>
</evidence>
<evidence type="ECO:0000256" key="5">
    <source>
        <dbReference type="ARBA" id="ARBA00023600"/>
    </source>
</evidence>
<dbReference type="Pfam" id="PF05105">
    <property type="entry name" value="Phage_holin_4_1"/>
    <property type="match status" value="1"/>
</dbReference>
<comment type="similarity">
    <text evidence="5">Belongs to the bacteriophage holin family. Cp-1 holin subfamily.</text>
</comment>
<accession>A0ABW3UJE8</accession>
<evidence type="ECO:0000256" key="2">
    <source>
        <dbReference type="ARBA" id="ARBA00022692"/>
    </source>
</evidence>
<evidence type="ECO:0000256" key="3">
    <source>
        <dbReference type="ARBA" id="ARBA00022989"/>
    </source>
</evidence>
<keyword evidence="8" id="KW-1185">Reference proteome</keyword>
<evidence type="ECO:0000313" key="8">
    <source>
        <dbReference type="Proteomes" id="UP001597180"/>
    </source>
</evidence>
<sequence>MKLLHYTTGALGAYFMTCFQFLYGDEPVKYLVLTLYVLLIVMDWIAGYRASLKDGSYASEYGIDGAFRSLFLLFVPAAGHLVDQIIGMPMVAFGFLTGAAGLHIWKSMTANTVRAGWDKWVPVWVMNAVADEIEHKMARAAKRVEEKKKYLDGDES</sequence>
<protein>
    <submittedName>
        <fullName evidence="7">Phage holin family protein</fullName>
    </submittedName>
</protein>
<dbReference type="EMBL" id="JBHTLU010000014">
    <property type="protein sequence ID" value="MFD1220928.1"/>
    <property type="molecule type" value="Genomic_DNA"/>
</dbReference>
<evidence type="ECO:0000313" key="7">
    <source>
        <dbReference type="EMBL" id="MFD1220928.1"/>
    </source>
</evidence>
<comment type="caution">
    <text evidence="7">The sequence shown here is derived from an EMBL/GenBank/DDBJ whole genome shotgun (WGS) entry which is preliminary data.</text>
</comment>
<feature type="transmembrane region" description="Helical" evidence="6">
    <location>
        <begin position="30"/>
        <end position="49"/>
    </location>
</feature>
<keyword evidence="4 6" id="KW-0472">Membrane</keyword>
<proteinExistence type="inferred from homology"/>
<keyword evidence="3 6" id="KW-1133">Transmembrane helix</keyword>
<feature type="transmembrane region" description="Helical" evidence="6">
    <location>
        <begin position="7"/>
        <end position="24"/>
    </location>
</feature>
<evidence type="ECO:0000256" key="6">
    <source>
        <dbReference type="SAM" id="Phobius"/>
    </source>
</evidence>